<keyword evidence="3" id="KW-1185">Reference proteome</keyword>
<organism evidence="2 3">
    <name type="scientific">Elioraea tepida</name>
    <dbReference type="NCBI Taxonomy" id="2843330"/>
    <lineage>
        <taxon>Bacteria</taxon>
        <taxon>Pseudomonadati</taxon>
        <taxon>Pseudomonadota</taxon>
        <taxon>Alphaproteobacteria</taxon>
        <taxon>Acetobacterales</taxon>
        <taxon>Elioraeaceae</taxon>
        <taxon>Elioraea</taxon>
    </lineage>
</organism>
<evidence type="ECO:0000256" key="1">
    <source>
        <dbReference type="SAM" id="Phobius"/>
    </source>
</evidence>
<dbReference type="KEGG" id="elio:KO353_09835"/>
<keyword evidence="1" id="KW-1133">Transmembrane helix</keyword>
<feature type="transmembrane region" description="Helical" evidence="1">
    <location>
        <begin position="12"/>
        <end position="28"/>
    </location>
</feature>
<gene>
    <name evidence="2" type="ORF">KO353_09835</name>
</gene>
<dbReference type="RefSeq" id="WP_218284487.1">
    <property type="nucleotide sequence ID" value="NZ_CP076448.1"/>
</dbReference>
<keyword evidence="1" id="KW-0472">Membrane</keyword>
<dbReference type="Proteomes" id="UP000694001">
    <property type="component" value="Chromosome"/>
</dbReference>
<dbReference type="EMBL" id="CP076448">
    <property type="protein sequence ID" value="QXM23614.1"/>
    <property type="molecule type" value="Genomic_DNA"/>
</dbReference>
<sequence>MPVTGLDLNWWVSVIEIPLLAALFKLMWDIKRELSQKIEHMDQRHAESTSRLRDDLAAFKLEVARSYVPMQMMRETDRRLSIQLLRIEEKLDAVTPRSRPRYPAGEDFHG</sequence>
<evidence type="ECO:0000313" key="3">
    <source>
        <dbReference type="Proteomes" id="UP000694001"/>
    </source>
</evidence>
<keyword evidence="1" id="KW-0812">Transmembrane</keyword>
<protein>
    <submittedName>
        <fullName evidence="2">Uncharacterized protein</fullName>
    </submittedName>
</protein>
<accession>A0A975U0U4</accession>
<dbReference type="AlphaFoldDB" id="A0A975U0U4"/>
<proteinExistence type="predicted"/>
<reference evidence="2" key="1">
    <citation type="submission" date="2021-06" db="EMBL/GenBank/DDBJ databases">
        <title>Elioraea tepida, sp. nov., a moderately thermophilic aerobic anoxygenic phototrophic bacterium isolated from an alkaline siliceous hot spring mat community in Yellowstone National Park, WY, USA.</title>
        <authorList>
            <person name="Saini M.K."/>
            <person name="Yoshida S."/>
            <person name="Sebastian A."/>
            <person name="Hirose S."/>
            <person name="Hara E."/>
            <person name="Tamaki H."/>
            <person name="Soulier N.T."/>
            <person name="Albert I."/>
            <person name="Hanada S."/>
            <person name="Bryant D.A."/>
            <person name="Tank M."/>
        </authorList>
    </citation>
    <scope>NUCLEOTIDE SEQUENCE</scope>
    <source>
        <strain evidence="2">MS-P2</strain>
    </source>
</reference>
<evidence type="ECO:0000313" key="2">
    <source>
        <dbReference type="EMBL" id="QXM23614.1"/>
    </source>
</evidence>
<name>A0A975U0U4_9PROT</name>